<keyword evidence="2" id="KW-1185">Reference proteome</keyword>
<protein>
    <recommendedName>
        <fullName evidence="3">Secreted protein</fullName>
    </recommendedName>
</protein>
<dbReference type="EMBL" id="JBBMFV010000004">
    <property type="protein sequence ID" value="MEO3941036.1"/>
    <property type="molecule type" value="Genomic_DNA"/>
</dbReference>
<name>A0ABV0GR92_PAENI</name>
<evidence type="ECO:0000313" key="2">
    <source>
        <dbReference type="Proteomes" id="UP001448614"/>
    </source>
</evidence>
<sequence>MLFVGVVFIAWLCSILWTAIDEGGVPSDAGFPAVPAPSKAGVISLECGSGGCSREMVVDVQPPHTAQSLGAEMGLTSERCGPLNLWTLRKTCTGIANAGGKEFRIYLQYSSPLSK</sequence>
<gene>
    <name evidence="1" type="ORF">V3C41_08160</name>
</gene>
<organism evidence="1 2">
    <name type="scientific">Paenarthrobacter nicotinovorans</name>
    <name type="common">Arthrobacter nicotinovorans</name>
    <dbReference type="NCBI Taxonomy" id="29320"/>
    <lineage>
        <taxon>Bacteria</taxon>
        <taxon>Bacillati</taxon>
        <taxon>Actinomycetota</taxon>
        <taxon>Actinomycetes</taxon>
        <taxon>Micrococcales</taxon>
        <taxon>Micrococcaceae</taxon>
        <taxon>Paenarthrobacter</taxon>
    </lineage>
</organism>
<evidence type="ECO:0008006" key="3">
    <source>
        <dbReference type="Google" id="ProtNLM"/>
    </source>
</evidence>
<dbReference type="RefSeq" id="WP_347782299.1">
    <property type="nucleotide sequence ID" value="NZ_JBBMFV010000004.1"/>
</dbReference>
<accession>A0ABV0GR92</accession>
<comment type="caution">
    <text evidence="1">The sequence shown here is derived from an EMBL/GenBank/DDBJ whole genome shotgun (WGS) entry which is preliminary data.</text>
</comment>
<dbReference type="Proteomes" id="UP001448614">
    <property type="component" value="Unassembled WGS sequence"/>
</dbReference>
<evidence type="ECO:0000313" key="1">
    <source>
        <dbReference type="EMBL" id="MEO3941036.1"/>
    </source>
</evidence>
<reference evidence="1 2" key="1">
    <citation type="journal article" date="2024" name="Appl. Microbiol. Biotechnol.">
        <title>Biosynthetic gene clusters with biotechnological applications in novel Antarctic isolates from Actinomycetota.</title>
        <authorList>
            <person name="Bruna P."/>
            <person name="Nunez-Montero K."/>
            <person name="Contreras M.J."/>
            <person name="Leal K."/>
            <person name="Garcia M."/>
            <person name="Abanto M."/>
            <person name="Barrientos L."/>
        </authorList>
    </citation>
    <scope>NUCLEOTIDE SEQUENCE [LARGE SCALE GENOMIC DNA]</scope>
    <source>
        <strain evidence="1 2">Se16.17</strain>
    </source>
</reference>
<proteinExistence type="predicted"/>